<dbReference type="SMART" id="SM00862">
    <property type="entry name" value="Trans_reg_C"/>
    <property type="match status" value="1"/>
</dbReference>
<evidence type="ECO:0000259" key="3">
    <source>
        <dbReference type="PROSITE" id="PS51755"/>
    </source>
</evidence>
<evidence type="ECO:0000313" key="4">
    <source>
        <dbReference type="EMBL" id="QTX03595.1"/>
    </source>
</evidence>
<feature type="domain" description="OmpR/PhoB-type" evidence="3">
    <location>
        <begin position="83"/>
        <end position="180"/>
    </location>
</feature>
<dbReference type="PROSITE" id="PS51755">
    <property type="entry name" value="OMPR_PHOB"/>
    <property type="match status" value="1"/>
</dbReference>
<dbReference type="CDD" id="cd00383">
    <property type="entry name" value="trans_reg_C"/>
    <property type="match status" value="1"/>
</dbReference>
<evidence type="ECO:0000256" key="2">
    <source>
        <dbReference type="PROSITE-ProRule" id="PRU01091"/>
    </source>
</evidence>
<feature type="DNA-binding region" description="OmpR/PhoB-type" evidence="2">
    <location>
        <begin position="83"/>
        <end position="180"/>
    </location>
</feature>
<accession>A0A975FK90</accession>
<sequence length="195" mass="21042">MPGEPVLATEHAFVVCVGLPLHEVAEIAAIMRNRAAVLVTADVDGARALLGPPGGHRGPVGAVRQPVRPATGPVPTVRPVAGVGTIVRGPLVIDLAAREVTIDGRELHPSIREFDLLAVLAAEPDRVWSFEELTERVWHSEYLGDTEPIMSAVKRLRRRLTGVDGVEIASIRGVGYRLRWADDMHVSEVPARLAE</sequence>
<dbReference type="InterPro" id="IPR016032">
    <property type="entry name" value="Sig_transdc_resp-reg_C-effctor"/>
</dbReference>
<evidence type="ECO:0000256" key="1">
    <source>
        <dbReference type="ARBA" id="ARBA00023125"/>
    </source>
</evidence>
<dbReference type="EMBL" id="CP071696">
    <property type="protein sequence ID" value="QTX03595.1"/>
    <property type="molecule type" value="Genomic_DNA"/>
</dbReference>
<dbReference type="RefSeq" id="WP_210896344.1">
    <property type="nucleotide sequence ID" value="NZ_CP071696.1"/>
</dbReference>
<dbReference type="AlphaFoldDB" id="A0A975FK90"/>
<name>A0A975FK90_9MICO</name>
<dbReference type="SUPFAM" id="SSF46894">
    <property type="entry name" value="C-terminal effector domain of the bipartite response regulators"/>
    <property type="match status" value="1"/>
</dbReference>
<dbReference type="InterPro" id="IPR036388">
    <property type="entry name" value="WH-like_DNA-bd_sf"/>
</dbReference>
<gene>
    <name evidence="4" type="ORF">G127AT_09580</name>
</gene>
<keyword evidence="1 2" id="KW-0238">DNA-binding</keyword>
<dbReference type="InterPro" id="IPR001867">
    <property type="entry name" value="OmpR/PhoB-type_DNA-bd"/>
</dbReference>
<dbReference type="GO" id="GO:0000160">
    <property type="term" value="P:phosphorelay signal transduction system"/>
    <property type="evidence" value="ECO:0007669"/>
    <property type="project" value="InterPro"/>
</dbReference>
<dbReference type="Gene3D" id="1.10.10.10">
    <property type="entry name" value="Winged helix-like DNA-binding domain superfamily/Winged helix DNA-binding domain"/>
    <property type="match status" value="1"/>
</dbReference>
<dbReference type="Proteomes" id="UP000671914">
    <property type="component" value="Chromosome"/>
</dbReference>
<organism evidence="4 5">
    <name type="scientific">Agromyces archimandritae</name>
    <dbReference type="NCBI Taxonomy" id="2781962"/>
    <lineage>
        <taxon>Bacteria</taxon>
        <taxon>Bacillati</taxon>
        <taxon>Actinomycetota</taxon>
        <taxon>Actinomycetes</taxon>
        <taxon>Micrococcales</taxon>
        <taxon>Microbacteriaceae</taxon>
        <taxon>Agromyces</taxon>
    </lineage>
</organism>
<dbReference type="KEGG" id="aarc:G127AT_09580"/>
<keyword evidence="5" id="KW-1185">Reference proteome</keyword>
<dbReference type="GO" id="GO:0003677">
    <property type="term" value="F:DNA binding"/>
    <property type="evidence" value="ECO:0007669"/>
    <property type="project" value="UniProtKB-UniRule"/>
</dbReference>
<dbReference type="GO" id="GO:0006355">
    <property type="term" value="P:regulation of DNA-templated transcription"/>
    <property type="evidence" value="ECO:0007669"/>
    <property type="project" value="InterPro"/>
</dbReference>
<protein>
    <submittedName>
        <fullName evidence="4">Winged helix-turn-helix domain-containing protein</fullName>
    </submittedName>
</protein>
<dbReference type="Pfam" id="PF00486">
    <property type="entry name" value="Trans_reg_C"/>
    <property type="match status" value="1"/>
</dbReference>
<evidence type="ECO:0000313" key="5">
    <source>
        <dbReference type="Proteomes" id="UP000671914"/>
    </source>
</evidence>
<proteinExistence type="predicted"/>
<reference evidence="4" key="1">
    <citation type="submission" date="2021-03" db="EMBL/GenBank/DDBJ databases">
        <title>Agromyces archimandritus sp. nov., isolated from the cockroach Archimandrita tessellata.</title>
        <authorList>
            <person name="Guzman J."/>
            <person name="Ortuzar M."/>
            <person name="Poehlein A."/>
            <person name="Daniel R."/>
            <person name="Trujillo M."/>
            <person name="Vilcinskas A."/>
        </authorList>
    </citation>
    <scope>NUCLEOTIDE SEQUENCE</scope>
    <source>
        <strain evidence="4">G127AT</strain>
    </source>
</reference>